<dbReference type="EMBL" id="BSNM01000009">
    <property type="protein sequence ID" value="GLQ30916.1"/>
    <property type="molecule type" value="Genomic_DNA"/>
</dbReference>
<keyword evidence="2" id="KW-1185">Reference proteome</keyword>
<organism evidence="1 2">
    <name type="scientific">Litoribrevibacter albus</name>
    <dbReference type="NCBI Taxonomy" id="1473156"/>
    <lineage>
        <taxon>Bacteria</taxon>
        <taxon>Pseudomonadati</taxon>
        <taxon>Pseudomonadota</taxon>
        <taxon>Gammaproteobacteria</taxon>
        <taxon>Oceanospirillales</taxon>
        <taxon>Oceanospirillaceae</taxon>
        <taxon>Litoribrevibacter</taxon>
    </lineage>
</organism>
<dbReference type="Proteomes" id="UP001161389">
    <property type="component" value="Unassembled WGS sequence"/>
</dbReference>
<name>A0AA37S9L3_9GAMM</name>
<comment type="caution">
    <text evidence="1">The sequence shown here is derived from an EMBL/GenBank/DDBJ whole genome shotgun (WGS) entry which is preliminary data.</text>
</comment>
<protein>
    <submittedName>
        <fullName evidence="1">Uncharacterized protein</fullName>
    </submittedName>
</protein>
<gene>
    <name evidence="1" type="ORF">GCM10007876_13950</name>
</gene>
<sequence>MQEEGFEYNDFSLSLDEPVSVILENDFVFRGMSPNDYKRGLRFNQQFRNDISRSASVTRALSDDRYTMKMEIEVFKGRYRSNALALLFAFTVFAIPAPMEYDRSVKAIYYYGNDKIGEYSFEFKRQTYKGLFTSGTFWEEIAEDSELLANKALSEFETVILEHKKNSEV</sequence>
<reference evidence="1" key="2">
    <citation type="submission" date="2023-01" db="EMBL/GenBank/DDBJ databases">
        <title>Draft genome sequence of Litoribrevibacter albus strain NBRC 110071.</title>
        <authorList>
            <person name="Sun Q."/>
            <person name="Mori K."/>
        </authorList>
    </citation>
    <scope>NUCLEOTIDE SEQUENCE</scope>
    <source>
        <strain evidence="1">NBRC 110071</strain>
    </source>
</reference>
<proteinExistence type="predicted"/>
<reference evidence="1" key="1">
    <citation type="journal article" date="2014" name="Int. J. Syst. Evol. Microbiol.">
        <title>Complete genome sequence of Corynebacterium casei LMG S-19264T (=DSM 44701T), isolated from a smear-ripened cheese.</title>
        <authorList>
            <consortium name="US DOE Joint Genome Institute (JGI-PGF)"/>
            <person name="Walter F."/>
            <person name="Albersmeier A."/>
            <person name="Kalinowski J."/>
            <person name="Ruckert C."/>
        </authorList>
    </citation>
    <scope>NUCLEOTIDE SEQUENCE</scope>
    <source>
        <strain evidence="1">NBRC 110071</strain>
    </source>
</reference>
<evidence type="ECO:0000313" key="1">
    <source>
        <dbReference type="EMBL" id="GLQ30916.1"/>
    </source>
</evidence>
<accession>A0AA37S9L3</accession>
<dbReference type="AlphaFoldDB" id="A0AA37S9L3"/>
<evidence type="ECO:0000313" key="2">
    <source>
        <dbReference type="Proteomes" id="UP001161389"/>
    </source>
</evidence>